<evidence type="ECO:0000313" key="1">
    <source>
        <dbReference type="EMBL" id="MBX50542.1"/>
    </source>
</evidence>
<dbReference type="EMBL" id="GGEC01070058">
    <property type="protein sequence ID" value="MBX50542.1"/>
    <property type="molecule type" value="Transcribed_RNA"/>
</dbReference>
<proteinExistence type="predicted"/>
<dbReference type="AlphaFoldDB" id="A0A2P2P737"/>
<reference evidence="1" key="1">
    <citation type="submission" date="2018-02" db="EMBL/GenBank/DDBJ databases">
        <title>Rhizophora mucronata_Transcriptome.</title>
        <authorList>
            <person name="Meera S.P."/>
            <person name="Sreeshan A."/>
            <person name="Augustine A."/>
        </authorList>
    </citation>
    <scope>NUCLEOTIDE SEQUENCE</scope>
    <source>
        <tissue evidence="1">Leaf</tissue>
    </source>
</reference>
<protein>
    <submittedName>
        <fullName evidence="1">Ankyrin repeat domain-containing protein 13C-like</fullName>
    </submittedName>
</protein>
<name>A0A2P2P737_RHIMU</name>
<accession>A0A2P2P737</accession>
<organism evidence="1">
    <name type="scientific">Rhizophora mucronata</name>
    <name type="common">Asiatic mangrove</name>
    <dbReference type="NCBI Taxonomy" id="61149"/>
    <lineage>
        <taxon>Eukaryota</taxon>
        <taxon>Viridiplantae</taxon>
        <taxon>Streptophyta</taxon>
        <taxon>Embryophyta</taxon>
        <taxon>Tracheophyta</taxon>
        <taxon>Spermatophyta</taxon>
        <taxon>Magnoliopsida</taxon>
        <taxon>eudicotyledons</taxon>
        <taxon>Gunneridae</taxon>
        <taxon>Pentapetalae</taxon>
        <taxon>rosids</taxon>
        <taxon>fabids</taxon>
        <taxon>Malpighiales</taxon>
        <taxon>Rhizophoraceae</taxon>
        <taxon>Rhizophora</taxon>
    </lineage>
</organism>
<sequence>MEAVLRFAMGSSEKATE</sequence>